<evidence type="ECO:0000256" key="10">
    <source>
        <dbReference type="ARBA" id="ARBA00022837"/>
    </source>
</evidence>
<feature type="domain" description="EF-hand" evidence="18">
    <location>
        <begin position="377"/>
        <end position="409"/>
    </location>
</feature>
<dbReference type="Proteomes" id="UP000601435">
    <property type="component" value="Unassembled WGS sequence"/>
</dbReference>
<feature type="domain" description="EF-hand" evidence="18">
    <location>
        <begin position="410"/>
        <end position="445"/>
    </location>
</feature>
<dbReference type="SUPFAM" id="SSF47473">
    <property type="entry name" value="EF-hand"/>
    <property type="match status" value="1"/>
</dbReference>
<feature type="domain" description="EF-hand" evidence="18">
    <location>
        <begin position="446"/>
        <end position="478"/>
    </location>
</feature>
<evidence type="ECO:0000256" key="6">
    <source>
        <dbReference type="ARBA" id="ARBA00022723"/>
    </source>
</evidence>
<evidence type="ECO:0000256" key="11">
    <source>
        <dbReference type="ARBA" id="ARBA00022840"/>
    </source>
</evidence>
<comment type="cofactor">
    <cofactor evidence="1">
        <name>Mg(2+)</name>
        <dbReference type="ChEBI" id="CHEBI:18420"/>
    </cofactor>
</comment>
<dbReference type="FunFam" id="1.10.510.10:FF:000571">
    <property type="entry name" value="Maternal embryonic leucine zipper kinase"/>
    <property type="match status" value="1"/>
</dbReference>
<dbReference type="InterPro" id="IPR050205">
    <property type="entry name" value="CDPK_Ser/Thr_kinases"/>
</dbReference>
<dbReference type="InterPro" id="IPR008271">
    <property type="entry name" value="Ser/Thr_kinase_AS"/>
</dbReference>
<dbReference type="SMART" id="SM00054">
    <property type="entry name" value="EFh"/>
    <property type="match status" value="4"/>
</dbReference>
<dbReference type="PROSITE" id="PS50011">
    <property type="entry name" value="PROTEIN_KINASE_DOM"/>
    <property type="match status" value="1"/>
</dbReference>
<dbReference type="PROSITE" id="PS50222">
    <property type="entry name" value="EF_HAND_2"/>
    <property type="match status" value="4"/>
</dbReference>
<evidence type="ECO:0000256" key="1">
    <source>
        <dbReference type="ARBA" id="ARBA00001946"/>
    </source>
</evidence>
<dbReference type="Pfam" id="PF13499">
    <property type="entry name" value="EF-hand_7"/>
    <property type="match status" value="2"/>
</dbReference>
<dbReference type="FunFam" id="1.10.238.10:FF:000001">
    <property type="entry name" value="Calmodulin 1"/>
    <property type="match status" value="1"/>
</dbReference>
<dbReference type="EMBL" id="CAJNJA010070074">
    <property type="protein sequence ID" value="CAE7899943.1"/>
    <property type="molecule type" value="Genomic_DNA"/>
</dbReference>
<feature type="domain" description="EF-hand" evidence="18">
    <location>
        <begin position="339"/>
        <end position="374"/>
    </location>
</feature>
<comment type="catalytic activity">
    <reaction evidence="14">
        <text>L-seryl-[protein] + ATP = O-phospho-L-seryl-[protein] + ADP + H(+)</text>
        <dbReference type="Rhea" id="RHEA:17989"/>
        <dbReference type="Rhea" id="RHEA-COMP:9863"/>
        <dbReference type="Rhea" id="RHEA-COMP:11604"/>
        <dbReference type="ChEBI" id="CHEBI:15378"/>
        <dbReference type="ChEBI" id="CHEBI:29999"/>
        <dbReference type="ChEBI" id="CHEBI:30616"/>
        <dbReference type="ChEBI" id="CHEBI:83421"/>
        <dbReference type="ChEBI" id="CHEBI:456216"/>
        <dbReference type="EC" id="2.7.11.1"/>
    </reaction>
</comment>
<dbReference type="OrthoDB" id="40902at2759"/>
<dbReference type="CDD" id="cd00051">
    <property type="entry name" value="EFh"/>
    <property type="match status" value="1"/>
</dbReference>
<dbReference type="AlphaFoldDB" id="A0A813BCI3"/>
<evidence type="ECO:0000256" key="8">
    <source>
        <dbReference type="ARBA" id="ARBA00022741"/>
    </source>
</evidence>
<evidence type="ECO:0000256" key="15">
    <source>
        <dbReference type="PROSITE-ProRule" id="PRU10141"/>
    </source>
</evidence>
<dbReference type="PROSITE" id="PS00018">
    <property type="entry name" value="EF_HAND_1"/>
    <property type="match status" value="4"/>
</dbReference>
<dbReference type="CDD" id="cd05117">
    <property type="entry name" value="STKc_CAMK"/>
    <property type="match status" value="1"/>
</dbReference>
<dbReference type="GO" id="GO:0005509">
    <property type="term" value="F:calcium ion binding"/>
    <property type="evidence" value="ECO:0007669"/>
    <property type="project" value="InterPro"/>
</dbReference>
<dbReference type="SUPFAM" id="SSF56112">
    <property type="entry name" value="Protein kinase-like (PK-like)"/>
    <property type="match status" value="1"/>
</dbReference>
<dbReference type="PROSITE" id="PS00108">
    <property type="entry name" value="PROTEIN_KINASE_ST"/>
    <property type="match status" value="1"/>
</dbReference>
<reference evidence="19" key="1">
    <citation type="submission" date="2021-02" db="EMBL/GenBank/DDBJ databases">
        <authorList>
            <person name="Dougan E. K."/>
            <person name="Rhodes N."/>
            <person name="Thang M."/>
            <person name="Chan C."/>
        </authorList>
    </citation>
    <scope>NUCLEOTIDE SEQUENCE</scope>
</reference>
<evidence type="ECO:0000256" key="4">
    <source>
        <dbReference type="ARBA" id="ARBA00022527"/>
    </source>
</evidence>
<keyword evidence="4 16" id="KW-0723">Serine/threonine-protein kinase</keyword>
<protein>
    <recommendedName>
        <fullName evidence="3">non-specific serine/threonine protein kinase</fullName>
        <ecNumber evidence="3">2.7.11.1</ecNumber>
    </recommendedName>
</protein>
<keyword evidence="7" id="KW-0677">Repeat</keyword>
<keyword evidence="6" id="KW-0479">Metal-binding</keyword>
<dbReference type="PANTHER" id="PTHR24349">
    <property type="entry name" value="SERINE/THREONINE-PROTEIN KINASE"/>
    <property type="match status" value="1"/>
</dbReference>
<evidence type="ECO:0000256" key="2">
    <source>
        <dbReference type="ARBA" id="ARBA00011245"/>
    </source>
</evidence>
<feature type="binding site" evidence="15">
    <location>
        <position position="59"/>
    </location>
    <ligand>
        <name>ATP</name>
        <dbReference type="ChEBI" id="CHEBI:30616"/>
    </ligand>
</feature>
<dbReference type="GO" id="GO:0005524">
    <property type="term" value="F:ATP binding"/>
    <property type="evidence" value="ECO:0007669"/>
    <property type="project" value="UniProtKB-UniRule"/>
</dbReference>
<dbReference type="GO" id="GO:0004674">
    <property type="term" value="F:protein serine/threonine kinase activity"/>
    <property type="evidence" value="ECO:0007669"/>
    <property type="project" value="UniProtKB-KW"/>
</dbReference>
<evidence type="ECO:0000256" key="5">
    <source>
        <dbReference type="ARBA" id="ARBA00022679"/>
    </source>
</evidence>
<dbReference type="InterPro" id="IPR011992">
    <property type="entry name" value="EF-hand-dom_pair"/>
</dbReference>
<evidence type="ECO:0000259" key="18">
    <source>
        <dbReference type="PROSITE" id="PS50222"/>
    </source>
</evidence>
<proteinExistence type="inferred from homology"/>
<keyword evidence="5" id="KW-0808">Transferase</keyword>
<dbReference type="SMART" id="SM00220">
    <property type="entry name" value="S_TKc"/>
    <property type="match status" value="1"/>
</dbReference>
<dbReference type="Pfam" id="PF00069">
    <property type="entry name" value="Pkinase"/>
    <property type="match status" value="1"/>
</dbReference>
<feature type="domain" description="Protein kinase" evidence="17">
    <location>
        <begin position="30"/>
        <end position="296"/>
    </location>
</feature>
<evidence type="ECO:0000313" key="20">
    <source>
        <dbReference type="Proteomes" id="UP000601435"/>
    </source>
</evidence>
<dbReference type="InterPro" id="IPR000719">
    <property type="entry name" value="Prot_kinase_dom"/>
</dbReference>
<evidence type="ECO:0000256" key="7">
    <source>
        <dbReference type="ARBA" id="ARBA00022737"/>
    </source>
</evidence>
<keyword evidence="11 15" id="KW-0067">ATP-binding</keyword>
<evidence type="ECO:0000259" key="17">
    <source>
        <dbReference type="PROSITE" id="PS50011"/>
    </source>
</evidence>
<dbReference type="InterPro" id="IPR017441">
    <property type="entry name" value="Protein_kinase_ATP_BS"/>
</dbReference>
<comment type="caution">
    <text evidence="19">The sequence shown here is derived from an EMBL/GenBank/DDBJ whole genome shotgun (WGS) entry which is preliminary data.</text>
</comment>
<dbReference type="PROSITE" id="PS00107">
    <property type="entry name" value="PROTEIN_KINASE_ATP"/>
    <property type="match status" value="1"/>
</dbReference>
<dbReference type="InterPro" id="IPR002048">
    <property type="entry name" value="EF_hand_dom"/>
</dbReference>
<evidence type="ECO:0000313" key="19">
    <source>
        <dbReference type="EMBL" id="CAE7899943.1"/>
    </source>
</evidence>
<dbReference type="FunFam" id="3.30.200.20:FF:000315">
    <property type="entry name" value="Calcium-dependent protein kinase 3"/>
    <property type="match status" value="1"/>
</dbReference>
<keyword evidence="20" id="KW-1185">Reference proteome</keyword>
<comment type="similarity">
    <text evidence="12">Belongs to the protein kinase superfamily. Ser/Thr protein kinase family. CDPK subfamily.</text>
</comment>
<dbReference type="EC" id="2.7.11.1" evidence="3"/>
<name>A0A813BCI3_9DINO</name>
<dbReference type="Gene3D" id="3.30.200.20">
    <property type="entry name" value="Phosphorylase Kinase, domain 1"/>
    <property type="match status" value="1"/>
</dbReference>
<evidence type="ECO:0000256" key="13">
    <source>
        <dbReference type="ARBA" id="ARBA00047899"/>
    </source>
</evidence>
<sequence length="481" mass="54240">MPPKFVSDGVHFKHSFCSLNSGKLDEFYKMETKTKLGEGSYGSVSKGKHKSTNAVRAIKAIDRTKIADGERFQTEVDIQSALDHPNIVKLYEVFLDAKKVYLVMELCTGGELFDRILEEAEKHEGSDAARAFDERGAATYMQQILGAMSYLHNNNFVHRDIKPENFLLQNRDVDAQIKVIDFGLAKQHKVGSGEKMKTKAGTPYYVAPQVLQGCYDEKCDVWSCGVICYILLCGYPPFYGDQDPDILRMVKKGNFTFPPEDWDDVSAEAKECISLMLTFNADKRPTAAKMLEHRWLDKNAELPKGKVAKDLCKHLRKFNEGSRMKKVALTLIAQQLKDEDLEQLRTTFLLLDKNKDGTLTIEEIQNGIKDSAIEIPADLIEIMKNLDTDGSGNIDYTEFIAATLNQKQYLKRDVLWSAFRVFDKDGDGTITKQELGSILKEQADGEVIMNMVQEVDLDGDGQISFDEFVKMMEKGSDIVAK</sequence>
<keyword evidence="10" id="KW-0106">Calcium</keyword>
<evidence type="ECO:0000256" key="16">
    <source>
        <dbReference type="RuleBase" id="RU000304"/>
    </source>
</evidence>
<gene>
    <name evidence="19" type="primary">CPK2</name>
    <name evidence="19" type="ORF">SNEC2469_LOCUS30247</name>
</gene>
<comment type="catalytic activity">
    <reaction evidence="13">
        <text>L-threonyl-[protein] + ATP = O-phospho-L-threonyl-[protein] + ADP + H(+)</text>
        <dbReference type="Rhea" id="RHEA:46608"/>
        <dbReference type="Rhea" id="RHEA-COMP:11060"/>
        <dbReference type="Rhea" id="RHEA-COMP:11605"/>
        <dbReference type="ChEBI" id="CHEBI:15378"/>
        <dbReference type="ChEBI" id="CHEBI:30013"/>
        <dbReference type="ChEBI" id="CHEBI:30616"/>
        <dbReference type="ChEBI" id="CHEBI:61977"/>
        <dbReference type="ChEBI" id="CHEBI:456216"/>
        <dbReference type="EC" id="2.7.11.1"/>
    </reaction>
</comment>
<accession>A0A813BCI3</accession>
<comment type="subunit">
    <text evidence="2">Monomer.</text>
</comment>
<keyword evidence="9" id="KW-0418">Kinase</keyword>
<evidence type="ECO:0000256" key="12">
    <source>
        <dbReference type="ARBA" id="ARBA00024334"/>
    </source>
</evidence>
<evidence type="ECO:0000256" key="9">
    <source>
        <dbReference type="ARBA" id="ARBA00022777"/>
    </source>
</evidence>
<organism evidence="19 20">
    <name type="scientific">Symbiodinium necroappetens</name>
    <dbReference type="NCBI Taxonomy" id="1628268"/>
    <lineage>
        <taxon>Eukaryota</taxon>
        <taxon>Sar</taxon>
        <taxon>Alveolata</taxon>
        <taxon>Dinophyceae</taxon>
        <taxon>Suessiales</taxon>
        <taxon>Symbiodiniaceae</taxon>
        <taxon>Symbiodinium</taxon>
    </lineage>
</organism>
<dbReference type="InterPro" id="IPR018247">
    <property type="entry name" value="EF_Hand_1_Ca_BS"/>
</dbReference>
<dbReference type="Gene3D" id="1.10.238.10">
    <property type="entry name" value="EF-hand"/>
    <property type="match status" value="2"/>
</dbReference>
<keyword evidence="8 15" id="KW-0547">Nucleotide-binding</keyword>
<dbReference type="Gene3D" id="1.10.510.10">
    <property type="entry name" value="Transferase(Phosphotransferase) domain 1"/>
    <property type="match status" value="1"/>
</dbReference>
<evidence type="ECO:0000256" key="3">
    <source>
        <dbReference type="ARBA" id="ARBA00012513"/>
    </source>
</evidence>
<dbReference type="InterPro" id="IPR011009">
    <property type="entry name" value="Kinase-like_dom_sf"/>
</dbReference>
<evidence type="ECO:0000256" key="14">
    <source>
        <dbReference type="ARBA" id="ARBA00048679"/>
    </source>
</evidence>